<dbReference type="EnsemblMetazoa" id="CapteT150764">
    <property type="protein sequence ID" value="CapteP150764"/>
    <property type="gene ID" value="CapteG150764"/>
</dbReference>
<dbReference type="SMART" id="SM00969">
    <property type="entry name" value="SOCS_box"/>
    <property type="match status" value="1"/>
</dbReference>
<reference evidence="5 7" key="2">
    <citation type="journal article" date="2013" name="Nature">
        <title>Insights into bilaterian evolution from three spiralian genomes.</title>
        <authorList>
            <person name="Simakov O."/>
            <person name="Marletaz F."/>
            <person name="Cho S.J."/>
            <person name="Edsinger-Gonzales E."/>
            <person name="Havlak P."/>
            <person name="Hellsten U."/>
            <person name="Kuo D.H."/>
            <person name="Larsson T."/>
            <person name="Lv J."/>
            <person name="Arendt D."/>
            <person name="Savage R."/>
            <person name="Osoegawa K."/>
            <person name="de Jong P."/>
            <person name="Grimwood J."/>
            <person name="Chapman J.A."/>
            <person name="Shapiro H."/>
            <person name="Aerts A."/>
            <person name="Otillar R.P."/>
            <person name="Terry A.Y."/>
            <person name="Boore J.L."/>
            <person name="Grigoriev I.V."/>
            <person name="Lindberg D.R."/>
            <person name="Seaver E.C."/>
            <person name="Weisblat D.A."/>
            <person name="Putnam N.H."/>
            <person name="Rokhsar D.S."/>
        </authorList>
    </citation>
    <scope>NUCLEOTIDE SEQUENCE</scope>
    <source>
        <strain evidence="5 7">I ESC-2004</strain>
    </source>
</reference>
<dbReference type="AlphaFoldDB" id="R7U9B7"/>
<evidence type="ECO:0000313" key="7">
    <source>
        <dbReference type="Proteomes" id="UP000014760"/>
    </source>
</evidence>
<dbReference type="Pfam" id="PF07525">
    <property type="entry name" value="SOCS_box"/>
    <property type="match status" value="1"/>
</dbReference>
<protein>
    <recommendedName>
        <fullName evidence="4">SOCS box domain-containing protein</fullName>
    </recommendedName>
</protein>
<feature type="repeat" description="ANK" evidence="3">
    <location>
        <begin position="190"/>
        <end position="222"/>
    </location>
</feature>
<sequence>MTTRGSNVCSTSLKQSIENGDLVAVRSLVEEGGEDIRLLFLDGSSPLGVAIANQREDVAAFLLDAGANPVAADSFRLDGCERQPVHYASSSGMLPVLKRLLLEGAEIDDMDYGESTPLHYAAERGHTAVIEFLLSEGCEIDRVSSSGHTPLGRAALGGHRQALHVLEDVQLNIVKDLLYFGADLHSVDIEGNTALHAAACFGRTEAAQFLIQERVDIAKKNDYGNRALHNSTMHGHVECSVLLLNHGARFNVKNHRGQSPLYCSMLHQQEHTVNLLHDLGARLTASENVMYERYEASRKTEKRDFYHWTNSLSQVTPSLKSLSRIVIRAAVKTPLSLSILQLPVPAACQGYLLLSDYITDS</sequence>
<dbReference type="EMBL" id="KB303899">
    <property type="protein sequence ID" value="ELU02574.1"/>
    <property type="molecule type" value="Genomic_DNA"/>
</dbReference>
<feature type="repeat" description="ANK" evidence="3">
    <location>
        <begin position="146"/>
        <end position="189"/>
    </location>
</feature>
<accession>R7U9B7</accession>
<evidence type="ECO:0000256" key="2">
    <source>
        <dbReference type="ARBA" id="ARBA00023043"/>
    </source>
</evidence>
<dbReference type="HOGENOM" id="CLU_000134_18_0_1"/>
<feature type="domain" description="SOCS box" evidence="4">
    <location>
        <begin position="316"/>
        <end position="355"/>
    </location>
</feature>
<dbReference type="Proteomes" id="UP000014760">
    <property type="component" value="Unassembled WGS sequence"/>
</dbReference>
<organism evidence="5">
    <name type="scientific">Capitella teleta</name>
    <name type="common">Polychaete worm</name>
    <dbReference type="NCBI Taxonomy" id="283909"/>
    <lineage>
        <taxon>Eukaryota</taxon>
        <taxon>Metazoa</taxon>
        <taxon>Spiralia</taxon>
        <taxon>Lophotrochozoa</taxon>
        <taxon>Annelida</taxon>
        <taxon>Polychaeta</taxon>
        <taxon>Sedentaria</taxon>
        <taxon>Scolecida</taxon>
        <taxon>Capitellidae</taxon>
        <taxon>Capitella</taxon>
    </lineage>
</organism>
<evidence type="ECO:0000313" key="5">
    <source>
        <dbReference type="EMBL" id="ELU02574.1"/>
    </source>
</evidence>
<dbReference type="Pfam" id="PF12796">
    <property type="entry name" value="Ank_2"/>
    <property type="match status" value="2"/>
</dbReference>
<feature type="repeat" description="ANK" evidence="3">
    <location>
        <begin position="113"/>
        <end position="145"/>
    </location>
</feature>
<dbReference type="SUPFAM" id="SSF48403">
    <property type="entry name" value="Ankyrin repeat"/>
    <property type="match status" value="1"/>
</dbReference>
<keyword evidence="2 3" id="KW-0040">ANK repeat</keyword>
<dbReference type="STRING" id="283909.R7U9B7"/>
<proteinExistence type="predicted"/>
<feature type="repeat" description="ANK" evidence="3">
    <location>
        <begin position="80"/>
        <end position="112"/>
    </location>
</feature>
<evidence type="ECO:0000256" key="3">
    <source>
        <dbReference type="PROSITE-ProRule" id="PRU00023"/>
    </source>
</evidence>
<dbReference type="PANTHER" id="PTHR24198">
    <property type="entry name" value="ANKYRIN REPEAT AND PROTEIN KINASE DOMAIN-CONTAINING PROTEIN"/>
    <property type="match status" value="1"/>
</dbReference>
<reference evidence="7" key="1">
    <citation type="submission" date="2012-12" db="EMBL/GenBank/DDBJ databases">
        <authorList>
            <person name="Hellsten U."/>
            <person name="Grimwood J."/>
            <person name="Chapman J.A."/>
            <person name="Shapiro H."/>
            <person name="Aerts A."/>
            <person name="Otillar R.P."/>
            <person name="Terry A.Y."/>
            <person name="Boore J.L."/>
            <person name="Simakov O."/>
            <person name="Marletaz F."/>
            <person name="Cho S.-J."/>
            <person name="Edsinger-Gonzales E."/>
            <person name="Havlak P."/>
            <person name="Kuo D.-H."/>
            <person name="Larsson T."/>
            <person name="Lv J."/>
            <person name="Arendt D."/>
            <person name="Savage R."/>
            <person name="Osoegawa K."/>
            <person name="de Jong P."/>
            <person name="Lindberg D.R."/>
            <person name="Seaver E.C."/>
            <person name="Weisblat D.A."/>
            <person name="Putnam N.H."/>
            <person name="Grigoriev I.V."/>
            <person name="Rokhsar D.S."/>
        </authorList>
    </citation>
    <scope>NUCLEOTIDE SEQUENCE</scope>
    <source>
        <strain evidence="7">I ESC-2004</strain>
    </source>
</reference>
<evidence type="ECO:0000256" key="1">
    <source>
        <dbReference type="ARBA" id="ARBA00022737"/>
    </source>
</evidence>
<dbReference type="EMBL" id="AMQN01008751">
    <property type="status" value="NOT_ANNOTATED_CDS"/>
    <property type="molecule type" value="Genomic_DNA"/>
</dbReference>
<dbReference type="InterPro" id="IPR001496">
    <property type="entry name" value="SOCS_box"/>
</dbReference>
<feature type="repeat" description="ANK" evidence="3">
    <location>
        <begin position="223"/>
        <end position="255"/>
    </location>
</feature>
<keyword evidence="7" id="KW-1185">Reference proteome</keyword>
<dbReference type="Gene3D" id="1.25.40.20">
    <property type="entry name" value="Ankyrin repeat-containing domain"/>
    <property type="match status" value="2"/>
</dbReference>
<dbReference type="OMA" id="AYHHLEC"/>
<dbReference type="PANTHER" id="PTHR24198:SF194">
    <property type="entry name" value="INVERSIN-A"/>
    <property type="match status" value="1"/>
</dbReference>
<dbReference type="InterPro" id="IPR002110">
    <property type="entry name" value="Ankyrin_rpt"/>
</dbReference>
<reference evidence="6" key="3">
    <citation type="submission" date="2015-06" db="UniProtKB">
        <authorList>
            <consortium name="EnsemblMetazoa"/>
        </authorList>
    </citation>
    <scope>IDENTIFICATION</scope>
</reference>
<dbReference type="PROSITE" id="PS50297">
    <property type="entry name" value="ANK_REP_REGION"/>
    <property type="match status" value="5"/>
</dbReference>
<feature type="repeat" description="ANK" evidence="3">
    <location>
        <begin position="42"/>
        <end position="74"/>
    </location>
</feature>
<gene>
    <name evidence="5" type="ORF">CAPTEDRAFT_150764</name>
</gene>
<dbReference type="OrthoDB" id="10257076at2759"/>
<dbReference type="SMART" id="SM00248">
    <property type="entry name" value="ANK"/>
    <property type="match status" value="8"/>
</dbReference>
<feature type="non-terminal residue" evidence="5">
    <location>
        <position position="1"/>
    </location>
</feature>
<evidence type="ECO:0000313" key="6">
    <source>
        <dbReference type="EnsemblMetazoa" id="CapteP150764"/>
    </source>
</evidence>
<evidence type="ECO:0000259" key="4">
    <source>
        <dbReference type="SMART" id="SM00969"/>
    </source>
</evidence>
<name>R7U9B7_CAPTE</name>
<dbReference type="InterPro" id="IPR036770">
    <property type="entry name" value="Ankyrin_rpt-contain_sf"/>
</dbReference>
<keyword evidence="1" id="KW-0677">Repeat</keyword>
<dbReference type="PROSITE" id="PS50088">
    <property type="entry name" value="ANK_REPEAT"/>
    <property type="match status" value="6"/>
</dbReference>